<comment type="caution">
    <text evidence="2">The sequence shown here is derived from an EMBL/GenBank/DDBJ whole genome shotgun (WGS) entry which is preliminary data.</text>
</comment>
<gene>
    <name evidence="2" type="ORF">EHP00_1729</name>
</gene>
<organism evidence="2 3">
    <name type="scientific">Ecytonucleospora hepatopenaei</name>
    <dbReference type="NCBI Taxonomy" id="646526"/>
    <lineage>
        <taxon>Eukaryota</taxon>
        <taxon>Fungi</taxon>
        <taxon>Fungi incertae sedis</taxon>
        <taxon>Microsporidia</taxon>
        <taxon>Enterocytozoonidae</taxon>
        <taxon>Ecytonucleospora</taxon>
    </lineage>
</organism>
<keyword evidence="1" id="KW-0175">Coiled coil</keyword>
<dbReference type="VEuPathDB" id="MicrosporidiaDB:EHP00_1729"/>
<evidence type="ECO:0000313" key="3">
    <source>
        <dbReference type="Proteomes" id="UP000192758"/>
    </source>
</evidence>
<sequence length="438" mass="51736">MKTNNSTNTDNSSFSMAFNPIANVKTVREYENEVKQLKEEIFELKTQMVGNNSTNIPKILYEASNNASEMNCKIEELLKKINLLEKENHKLLDINNTYKEQMDELNNQKFKIETETQKYKERILFLEDENKRLFYKLNKTQSNESQLRSIVNSIEGNMKELQSANSTFSNDINYYKTQMNVFQGEINALNNEINTVNNENEILKQNNHELNEQVYKLKNEIENMNDKQNEILNSFSCTNSSFNNVKQQLEKTIFDQKEKLNSNKKEIEELLNCKNQYMANLINFKNGMKTFKKITMESIYKVNENIQQLNSKVEVFVNNFRLNKKCKEILEERNYLKKFKNINDLILFFVKNETRIAEKTEIRVTKRIDNIKEQIKEAMKELNICKEYMQKKAIENKDLKKSNAKLLNESNKIKKQLENAKKFYEGVTAKFGPDCIKI</sequence>
<feature type="coiled-coil region" evidence="1">
    <location>
        <begin position="361"/>
        <end position="423"/>
    </location>
</feature>
<dbReference type="AlphaFoldDB" id="A0A1W0E6A0"/>
<protein>
    <submittedName>
        <fullName evidence="2">Uncharacterized protein</fullName>
    </submittedName>
</protein>
<reference evidence="2 3" key="1">
    <citation type="journal article" date="2017" name="Environ. Microbiol.">
        <title>Decay of the glycolytic pathway and adaptation to intranuclear parasitism within Enterocytozoonidae microsporidia.</title>
        <authorList>
            <person name="Wiredu Boakye D."/>
            <person name="Jaroenlak P."/>
            <person name="Prachumwat A."/>
            <person name="Williams T.A."/>
            <person name="Bateman K.S."/>
            <person name="Itsathitphaisarn O."/>
            <person name="Sritunyalucksana K."/>
            <person name="Paszkiewicz K.H."/>
            <person name="Moore K.A."/>
            <person name="Stentiford G.D."/>
            <person name="Williams B.A."/>
        </authorList>
    </citation>
    <scope>NUCLEOTIDE SEQUENCE [LARGE SCALE GENOMIC DNA]</scope>
    <source>
        <strain evidence="2 3">TH1</strain>
    </source>
</reference>
<dbReference type="Gene3D" id="1.10.287.1490">
    <property type="match status" value="1"/>
</dbReference>
<evidence type="ECO:0000313" key="2">
    <source>
        <dbReference type="EMBL" id="OQS54736.1"/>
    </source>
</evidence>
<feature type="coiled-coil region" evidence="1">
    <location>
        <begin position="179"/>
        <end position="266"/>
    </location>
</feature>
<evidence type="ECO:0000256" key="1">
    <source>
        <dbReference type="SAM" id="Coils"/>
    </source>
</evidence>
<feature type="coiled-coil region" evidence="1">
    <location>
        <begin position="27"/>
        <end position="122"/>
    </location>
</feature>
<accession>A0A1W0E6A0</accession>
<dbReference type="EMBL" id="MNPJ01000017">
    <property type="protein sequence ID" value="OQS54736.1"/>
    <property type="molecule type" value="Genomic_DNA"/>
</dbReference>
<name>A0A1W0E6A0_9MICR</name>
<keyword evidence="3" id="KW-1185">Reference proteome</keyword>
<dbReference type="OrthoDB" id="2190892at2759"/>
<proteinExistence type="predicted"/>
<dbReference type="Proteomes" id="UP000192758">
    <property type="component" value="Unassembled WGS sequence"/>
</dbReference>